<keyword evidence="5" id="KW-1185">Reference proteome</keyword>
<protein>
    <recommendedName>
        <fullName evidence="3">Apple domain-containing protein</fullName>
    </recommendedName>
</protein>
<feature type="chain" id="PRO_5025492998" description="Apple domain-containing protein" evidence="2">
    <location>
        <begin position="20"/>
        <end position="232"/>
    </location>
</feature>
<dbReference type="SUPFAM" id="SSF57414">
    <property type="entry name" value="Hairpin loop containing domain-like"/>
    <property type="match status" value="1"/>
</dbReference>
<accession>A0A6A6XDW7</accession>
<dbReference type="AlphaFoldDB" id="A0A6A6XDW7"/>
<dbReference type="EMBL" id="MU001884">
    <property type="protein sequence ID" value="KAF2794642.1"/>
    <property type="molecule type" value="Genomic_DNA"/>
</dbReference>
<dbReference type="PROSITE" id="PS50948">
    <property type="entry name" value="PAN"/>
    <property type="match status" value="2"/>
</dbReference>
<evidence type="ECO:0000313" key="5">
    <source>
        <dbReference type="Proteomes" id="UP000799757"/>
    </source>
</evidence>
<dbReference type="Pfam" id="PF00024">
    <property type="entry name" value="PAN_1"/>
    <property type="match status" value="2"/>
</dbReference>
<organism evidence="4 5">
    <name type="scientific">Melanomma pulvis-pyrius CBS 109.77</name>
    <dbReference type="NCBI Taxonomy" id="1314802"/>
    <lineage>
        <taxon>Eukaryota</taxon>
        <taxon>Fungi</taxon>
        <taxon>Dikarya</taxon>
        <taxon>Ascomycota</taxon>
        <taxon>Pezizomycotina</taxon>
        <taxon>Dothideomycetes</taxon>
        <taxon>Pleosporomycetidae</taxon>
        <taxon>Pleosporales</taxon>
        <taxon>Melanommataceae</taxon>
        <taxon>Melanomma</taxon>
    </lineage>
</organism>
<dbReference type="Gene3D" id="3.50.4.10">
    <property type="entry name" value="Hepatocyte Growth Factor"/>
    <property type="match status" value="2"/>
</dbReference>
<sequence>MQTFTTILAALATLNTISASPINLFTRATCGSAPAGSGSQNPLSQPSGIQTAQACQTSCNSNTQCQSFVFGMVDSTIKCMLFSVAASQVPSQGSANLVAFDKACTSVPAVKPTTANPTGANTGSNSNTGPNQGTTGGNAGNNQQGQQQGGSKPAGQKRATCGATPAGSNKNTAPLSQPANIKSSADCQKQCKANTSCKSFTFGDNVCKLFSVAAAAVPAATGGQVFDVGCSV</sequence>
<feature type="domain" description="Apple" evidence="3">
    <location>
        <begin position="161"/>
        <end position="230"/>
    </location>
</feature>
<dbReference type="InterPro" id="IPR003609">
    <property type="entry name" value="Pan_app"/>
</dbReference>
<feature type="signal peptide" evidence="2">
    <location>
        <begin position="1"/>
        <end position="19"/>
    </location>
</feature>
<evidence type="ECO:0000259" key="3">
    <source>
        <dbReference type="PROSITE" id="PS50948"/>
    </source>
</evidence>
<evidence type="ECO:0000256" key="2">
    <source>
        <dbReference type="SAM" id="SignalP"/>
    </source>
</evidence>
<reference evidence="4" key="1">
    <citation type="journal article" date="2020" name="Stud. Mycol.">
        <title>101 Dothideomycetes genomes: a test case for predicting lifestyles and emergence of pathogens.</title>
        <authorList>
            <person name="Haridas S."/>
            <person name="Albert R."/>
            <person name="Binder M."/>
            <person name="Bloem J."/>
            <person name="Labutti K."/>
            <person name="Salamov A."/>
            <person name="Andreopoulos B."/>
            <person name="Baker S."/>
            <person name="Barry K."/>
            <person name="Bills G."/>
            <person name="Bluhm B."/>
            <person name="Cannon C."/>
            <person name="Castanera R."/>
            <person name="Culley D."/>
            <person name="Daum C."/>
            <person name="Ezra D."/>
            <person name="Gonzalez J."/>
            <person name="Henrissat B."/>
            <person name="Kuo A."/>
            <person name="Liang C."/>
            <person name="Lipzen A."/>
            <person name="Lutzoni F."/>
            <person name="Magnuson J."/>
            <person name="Mondo S."/>
            <person name="Nolan M."/>
            <person name="Ohm R."/>
            <person name="Pangilinan J."/>
            <person name="Park H.-J."/>
            <person name="Ramirez L."/>
            <person name="Alfaro M."/>
            <person name="Sun H."/>
            <person name="Tritt A."/>
            <person name="Yoshinaga Y."/>
            <person name="Zwiers L.-H."/>
            <person name="Turgeon B."/>
            <person name="Goodwin S."/>
            <person name="Spatafora J."/>
            <person name="Crous P."/>
            <person name="Grigoriev I."/>
        </authorList>
    </citation>
    <scope>NUCLEOTIDE SEQUENCE</scope>
    <source>
        <strain evidence="4">CBS 109.77</strain>
    </source>
</reference>
<dbReference type="OrthoDB" id="3793367at2759"/>
<evidence type="ECO:0000313" key="4">
    <source>
        <dbReference type="EMBL" id="KAF2794642.1"/>
    </source>
</evidence>
<feature type="compositionally biased region" description="Low complexity" evidence="1">
    <location>
        <begin position="116"/>
        <end position="133"/>
    </location>
</feature>
<proteinExistence type="predicted"/>
<evidence type="ECO:0000256" key="1">
    <source>
        <dbReference type="SAM" id="MobiDB-lite"/>
    </source>
</evidence>
<feature type="region of interest" description="Disordered" evidence="1">
    <location>
        <begin position="111"/>
        <end position="179"/>
    </location>
</feature>
<gene>
    <name evidence="4" type="ORF">K505DRAFT_303652</name>
</gene>
<name>A0A6A6XDW7_9PLEO</name>
<feature type="domain" description="Apple" evidence="3">
    <location>
        <begin position="30"/>
        <end position="104"/>
    </location>
</feature>
<dbReference type="Proteomes" id="UP000799757">
    <property type="component" value="Unassembled WGS sequence"/>
</dbReference>
<feature type="compositionally biased region" description="Low complexity" evidence="1">
    <location>
        <begin position="140"/>
        <end position="156"/>
    </location>
</feature>
<feature type="compositionally biased region" description="Polar residues" evidence="1">
    <location>
        <begin position="166"/>
        <end position="179"/>
    </location>
</feature>
<keyword evidence="2" id="KW-0732">Signal</keyword>